<organism evidence="1 2">
    <name type="scientific">Frigoriglobus tundricola</name>
    <dbReference type="NCBI Taxonomy" id="2774151"/>
    <lineage>
        <taxon>Bacteria</taxon>
        <taxon>Pseudomonadati</taxon>
        <taxon>Planctomycetota</taxon>
        <taxon>Planctomycetia</taxon>
        <taxon>Gemmatales</taxon>
        <taxon>Gemmataceae</taxon>
        <taxon>Frigoriglobus</taxon>
    </lineage>
</organism>
<dbReference type="EMBL" id="CP053452">
    <property type="protein sequence ID" value="QJX00986.1"/>
    <property type="molecule type" value="Genomic_DNA"/>
</dbReference>
<dbReference type="AlphaFoldDB" id="A0A6M5Z4K2"/>
<gene>
    <name evidence="1" type="ORF">FTUN_8624</name>
</gene>
<protein>
    <submittedName>
        <fullName evidence="1">Uncharacterized protein</fullName>
    </submittedName>
</protein>
<sequence>MGKALLLSACSALGALCDSVVNSPSLVFFRGEPDRLHPNQLTAR</sequence>
<dbReference type="Proteomes" id="UP000503447">
    <property type="component" value="Chromosome"/>
</dbReference>
<name>A0A6M5Z4K2_9BACT</name>
<proteinExistence type="predicted"/>
<evidence type="ECO:0000313" key="2">
    <source>
        <dbReference type="Proteomes" id="UP000503447"/>
    </source>
</evidence>
<reference evidence="2" key="1">
    <citation type="submission" date="2020-05" db="EMBL/GenBank/DDBJ databases">
        <title>Frigoriglobus tundricola gen. nov., sp. nov., a psychrotolerant cellulolytic planctomycete of the family Gemmataceae with two divergent copies of 16S rRNA gene.</title>
        <authorList>
            <person name="Kulichevskaya I.S."/>
            <person name="Ivanova A.A."/>
            <person name="Naumoff D.G."/>
            <person name="Beletsky A.V."/>
            <person name="Rijpstra W.I.C."/>
            <person name="Sinninghe Damste J.S."/>
            <person name="Mardanov A.V."/>
            <person name="Ravin N.V."/>
            <person name="Dedysh S.N."/>
        </authorList>
    </citation>
    <scope>NUCLEOTIDE SEQUENCE [LARGE SCALE GENOMIC DNA]</scope>
    <source>
        <strain evidence="2">PL17</strain>
    </source>
</reference>
<accession>A0A6M5Z4K2</accession>
<dbReference type="KEGG" id="ftj:FTUN_8624"/>
<keyword evidence="2" id="KW-1185">Reference proteome</keyword>
<evidence type="ECO:0000313" key="1">
    <source>
        <dbReference type="EMBL" id="QJX00986.1"/>
    </source>
</evidence>